<dbReference type="EMBL" id="CP136896">
    <property type="protein sequence ID" value="WOL13830.1"/>
    <property type="molecule type" value="Genomic_DNA"/>
</dbReference>
<feature type="coiled-coil region" evidence="1">
    <location>
        <begin position="50"/>
        <end position="87"/>
    </location>
</feature>
<evidence type="ECO:0000313" key="3">
    <source>
        <dbReference type="Proteomes" id="UP001327560"/>
    </source>
</evidence>
<dbReference type="PANTHER" id="PTHR36764:SF1">
    <property type="entry name" value="TRNA (ILE)-LYSIDINE SYNTHASE"/>
    <property type="match status" value="1"/>
</dbReference>
<accession>A0AAQ3QMT5</accession>
<keyword evidence="3" id="KW-1185">Reference proteome</keyword>
<dbReference type="GO" id="GO:0009507">
    <property type="term" value="C:chloroplast"/>
    <property type="evidence" value="ECO:0007669"/>
    <property type="project" value="TreeGrafter"/>
</dbReference>
<dbReference type="Proteomes" id="UP001327560">
    <property type="component" value="Chromosome 7"/>
</dbReference>
<organism evidence="2 3">
    <name type="scientific">Canna indica</name>
    <name type="common">Indian-shot</name>
    <dbReference type="NCBI Taxonomy" id="4628"/>
    <lineage>
        <taxon>Eukaryota</taxon>
        <taxon>Viridiplantae</taxon>
        <taxon>Streptophyta</taxon>
        <taxon>Embryophyta</taxon>
        <taxon>Tracheophyta</taxon>
        <taxon>Spermatophyta</taxon>
        <taxon>Magnoliopsida</taxon>
        <taxon>Liliopsida</taxon>
        <taxon>Zingiberales</taxon>
        <taxon>Cannaceae</taxon>
        <taxon>Canna</taxon>
    </lineage>
</organism>
<protein>
    <submittedName>
        <fullName evidence="2">Uncharacterized protein</fullName>
    </submittedName>
</protein>
<sequence>MRQHGVARWSARAPGVVLLLAGFLSLKAFEKRRNSYVALVLETQSLKNYASQARNNFDAANDKKERKQELEKKLHVLNEKKHNLVQMLKQITSSKRQNRRCHP</sequence>
<gene>
    <name evidence="2" type="ORF">Cni_G22610</name>
</gene>
<evidence type="ECO:0000313" key="2">
    <source>
        <dbReference type="EMBL" id="WOL13830.1"/>
    </source>
</evidence>
<dbReference type="PANTHER" id="PTHR36764">
    <property type="entry name" value="TRNA (ILE)-LYSIDINE SYNTHASE"/>
    <property type="match status" value="1"/>
</dbReference>
<reference evidence="2 3" key="1">
    <citation type="submission" date="2023-10" db="EMBL/GenBank/DDBJ databases">
        <title>Chromosome-scale genome assembly provides insights into flower coloration mechanisms of Canna indica.</title>
        <authorList>
            <person name="Li C."/>
        </authorList>
    </citation>
    <scope>NUCLEOTIDE SEQUENCE [LARGE SCALE GENOMIC DNA]</scope>
    <source>
        <tissue evidence="2">Flower</tissue>
    </source>
</reference>
<name>A0AAQ3QMT5_9LILI</name>
<keyword evidence="1" id="KW-0175">Coiled coil</keyword>
<proteinExistence type="predicted"/>
<evidence type="ECO:0000256" key="1">
    <source>
        <dbReference type="SAM" id="Coils"/>
    </source>
</evidence>
<dbReference type="AlphaFoldDB" id="A0AAQ3QMT5"/>